<name>A0ABT5JSQ8_9SPHN</name>
<dbReference type="Gene3D" id="1.10.260.40">
    <property type="entry name" value="lambda repressor-like DNA-binding domains"/>
    <property type="match status" value="1"/>
</dbReference>
<gene>
    <name evidence="5" type="ORF">OIK40_13900</name>
</gene>
<evidence type="ECO:0000313" key="5">
    <source>
        <dbReference type="EMBL" id="MDC8755739.1"/>
    </source>
</evidence>
<feature type="domain" description="HTH lacI-type" evidence="4">
    <location>
        <begin position="5"/>
        <end position="59"/>
    </location>
</feature>
<evidence type="ECO:0000259" key="4">
    <source>
        <dbReference type="PROSITE" id="PS50932"/>
    </source>
</evidence>
<evidence type="ECO:0000256" key="3">
    <source>
        <dbReference type="ARBA" id="ARBA00023163"/>
    </source>
</evidence>
<keyword evidence="1" id="KW-0805">Transcription regulation</keyword>
<dbReference type="GO" id="GO:0003677">
    <property type="term" value="F:DNA binding"/>
    <property type="evidence" value="ECO:0007669"/>
    <property type="project" value="UniProtKB-KW"/>
</dbReference>
<dbReference type="EMBL" id="JAQQXQ010000013">
    <property type="protein sequence ID" value="MDC8755739.1"/>
    <property type="molecule type" value="Genomic_DNA"/>
</dbReference>
<dbReference type="Pfam" id="PF00356">
    <property type="entry name" value="LacI"/>
    <property type="match status" value="1"/>
</dbReference>
<dbReference type="PANTHER" id="PTHR30146:SF153">
    <property type="entry name" value="LACTOSE OPERON REPRESSOR"/>
    <property type="match status" value="1"/>
</dbReference>
<dbReference type="InterPro" id="IPR028082">
    <property type="entry name" value="Peripla_BP_I"/>
</dbReference>
<evidence type="ECO:0000256" key="1">
    <source>
        <dbReference type="ARBA" id="ARBA00023015"/>
    </source>
</evidence>
<evidence type="ECO:0000256" key="2">
    <source>
        <dbReference type="ARBA" id="ARBA00023125"/>
    </source>
</evidence>
<dbReference type="CDD" id="cd01392">
    <property type="entry name" value="HTH_LacI"/>
    <property type="match status" value="1"/>
</dbReference>
<keyword evidence="6" id="KW-1185">Reference proteome</keyword>
<dbReference type="PANTHER" id="PTHR30146">
    <property type="entry name" value="LACI-RELATED TRANSCRIPTIONAL REPRESSOR"/>
    <property type="match status" value="1"/>
</dbReference>
<sequence length="343" mass="35830">MGRGITIEDVARAADVSRQTVSRVINHSPRVSPSAKARVEEAIATLGYVPSLAARSMGGGRSGVLLAVFPESQTGSGTAQELGGMLLAGSAACGAQGYRLLFEPLCAAAGDPGAAAKLAGTIGALQPEGVILLPPLDRAPELRKLLDSRGIPRATLPGSEAASGNAGEAAARRLIELGHRQIGYISGPGDPQRSERWLAGYRRALAERDSRAHRHFVAEDQPGLCTALDLVRALLVPTIRPTAIITERADTALAVLHVARSLKLAVPRDLSLIALAEDPELVTCDPPIAALHRPVAALFAGACERLMAARKTADDTAVSAELPLELTLELIERPSIARAPRAI</sequence>
<dbReference type="Pfam" id="PF13377">
    <property type="entry name" value="Peripla_BP_3"/>
    <property type="match status" value="1"/>
</dbReference>
<dbReference type="Gene3D" id="3.40.50.2300">
    <property type="match status" value="2"/>
</dbReference>
<dbReference type="Proteomes" id="UP001216558">
    <property type="component" value="Unassembled WGS sequence"/>
</dbReference>
<dbReference type="PROSITE" id="PS50932">
    <property type="entry name" value="HTH_LACI_2"/>
    <property type="match status" value="1"/>
</dbReference>
<dbReference type="InterPro" id="IPR000843">
    <property type="entry name" value="HTH_LacI"/>
</dbReference>
<proteinExistence type="predicted"/>
<dbReference type="RefSeq" id="WP_273678950.1">
    <property type="nucleotide sequence ID" value="NZ_JAQQXQ010000013.1"/>
</dbReference>
<comment type="caution">
    <text evidence="5">The sequence shown here is derived from an EMBL/GenBank/DDBJ whole genome shotgun (WGS) entry which is preliminary data.</text>
</comment>
<dbReference type="SUPFAM" id="SSF53822">
    <property type="entry name" value="Periplasmic binding protein-like I"/>
    <property type="match status" value="1"/>
</dbReference>
<evidence type="ECO:0000313" key="6">
    <source>
        <dbReference type="Proteomes" id="UP001216558"/>
    </source>
</evidence>
<dbReference type="SMART" id="SM00354">
    <property type="entry name" value="HTH_LACI"/>
    <property type="match status" value="1"/>
</dbReference>
<dbReference type="InterPro" id="IPR010982">
    <property type="entry name" value="Lambda_DNA-bd_dom_sf"/>
</dbReference>
<dbReference type="PROSITE" id="PS00356">
    <property type="entry name" value="HTH_LACI_1"/>
    <property type="match status" value="1"/>
</dbReference>
<keyword evidence="2 5" id="KW-0238">DNA-binding</keyword>
<dbReference type="PRINTS" id="PR00036">
    <property type="entry name" value="HTHLACI"/>
</dbReference>
<dbReference type="InterPro" id="IPR046335">
    <property type="entry name" value="LacI/GalR-like_sensor"/>
</dbReference>
<protein>
    <submittedName>
        <fullName evidence="5">LacI family DNA-binding transcriptional regulator</fullName>
    </submittedName>
</protein>
<dbReference type="SUPFAM" id="SSF47413">
    <property type="entry name" value="lambda repressor-like DNA-binding domains"/>
    <property type="match status" value="1"/>
</dbReference>
<accession>A0ABT5JSQ8</accession>
<reference evidence="5 6" key="1">
    <citation type="submission" date="2022-10" db="EMBL/GenBank/DDBJ databases">
        <title>Erythrobacter sp. sf7 Genome sequencing.</title>
        <authorList>
            <person name="Park S."/>
        </authorList>
    </citation>
    <scope>NUCLEOTIDE SEQUENCE [LARGE SCALE GENOMIC DNA]</scope>
    <source>
        <strain evidence="6">sf7</strain>
    </source>
</reference>
<organism evidence="5 6">
    <name type="scientific">Erythrobacter fulvus</name>
    <dbReference type="NCBI Taxonomy" id="2987523"/>
    <lineage>
        <taxon>Bacteria</taxon>
        <taxon>Pseudomonadati</taxon>
        <taxon>Pseudomonadota</taxon>
        <taxon>Alphaproteobacteria</taxon>
        <taxon>Sphingomonadales</taxon>
        <taxon>Erythrobacteraceae</taxon>
        <taxon>Erythrobacter/Porphyrobacter group</taxon>
        <taxon>Erythrobacter</taxon>
    </lineage>
</organism>
<keyword evidence="3" id="KW-0804">Transcription</keyword>